<dbReference type="EMBL" id="UOEO01000018">
    <property type="protein sequence ID" value="VAW14842.1"/>
    <property type="molecule type" value="Genomic_DNA"/>
</dbReference>
<feature type="domain" description="HTH arsR-type" evidence="1">
    <location>
        <begin position="1"/>
        <end position="85"/>
    </location>
</feature>
<dbReference type="Gene3D" id="1.10.10.10">
    <property type="entry name" value="Winged helix-like DNA-binding domain superfamily/Winged helix DNA-binding domain"/>
    <property type="match status" value="1"/>
</dbReference>
<name>A0A3B0TK60_9ZZZZ</name>
<dbReference type="Pfam" id="PF12840">
    <property type="entry name" value="HTH_20"/>
    <property type="match status" value="1"/>
</dbReference>
<evidence type="ECO:0000259" key="1">
    <source>
        <dbReference type="PROSITE" id="PS50987"/>
    </source>
</evidence>
<dbReference type="SMART" id="SM00418">
    <property type="entry name" value="HTH_ARSR"/>
    <property type="match status" value="1"/>
</dbReference>
<dbReference type="InterPro" id="IPR011991">
    <property type="entry name" value="ArsR-like_HTH"/>
</dbReference>
<dbReference type="NCBIfam" id="NF033788">
    <property type="entry name" value="HTH_metalloreg"/>
    <property type="match status" value="1"/>
</dbReference>
<dbReference type="PRINTS" id="PR00778">
    <property type="entry name" value="HTHARSR"/>
</dbReference>
<dbReference type="InterPro" id="IPR036388">
    <property type="entry name" value="WH-like_DNA-bd_sf"/>
</dbReference>
<dbReference type="InterPro" id="IPR036390">
    <property type="entry name" value="WH_DNA-bd_sf"/>
</dbReference>
<dbReference type="SUPFAM" id="SSF46785">
    <property type="entry name" value="Winged helix' DNA-binding domain"/>
    <property type="match status" value="1"/>
</dbReference>
<accession>A0A3B0TK60</accession>
<reference evidence="2" key="1">
    <citation type="submission" date="2018-06" db="EMBL/GenBank/DDBJ databases">
        <authorList>
            <person name="Zhirakovskaya E."/>
        </authorList>
    </citation>
    <scope>NUCLEOTIDE SEQUENCE</scope>
</reference>
<gene>
    <name evidence="2" type="ORF">MNBD_ALPHA12-1199</name>
</gene>
<protein>
    <recommendedName>
        <fullName evidence="1">HTH arsR-type domain-containing protein</fullName>
    </recommendedName>
</protein>
<dbReference type="PANTHER" id="PTHR38600">
    <property type="entry name" value="TRANSCRIPTIONAL REGULATORY PROTEIN"/>
    <property type="match status" value="1"/>
</dbReference>
<dbReference type="GO" id="GO:0003700">
    <property type="term" value="F:DNA-binding transcription factor activity"/>
    <property type="evidence" value="ECO:0007669"/>
    <property type="project" value="InterPro"/>
</dbReference>
<dbReference type="PROSITE" id="PS50987">
    <property type="entry name" value="HTH_ARSR_2"/>
    <property type="match status" value="1"/>
</dbReference>
<dbReference type="CDD" id="cd00090">
    <property type="entry name" value="HTH_ARSR"/>
    <property type="match status" value="1"/>
</dbReference>
<organism evidence="2">
    <name type="scientific">hydrothermal vent metagenome</name>
    <dbReference type="NCBI Taxonomy" id="652676"/>
    <lineage>
        <taxon>unclassified sequences</taxon>
        <taxon>metagenomes</taxon>
        <taxon>ecological metagenomes</taxon>
    </lineage>
</organism>
<dbReference type="PANTHER" id="PTHR38600:SF1">
    <property type="entry name" value="TRANSCRIPTIONAL REGULATORY PROTEIN"/>
    <property type="match status" value="1"/>
</dbReference>
<dbReference type="InterPro" id="IPR001845">
    <property type="entry name" value="HTH_ArsR_DNA-bd_dom"/>
</dbReference>
<sequence length="95" mass="10638">MFQALADKTRRALLERVCAQSGQSLAALCQGLGLSRQAVAKHMRVLEKAELVVSKRKGRARLHYINPLPFRAIAGRWLSQFEQVKLHDLMPEGDG</sequence>
<proteinExistence type="predicted"/>
<dbReference type="AlphaFoldDB" id="A0A3B0TK60"/>
<evidence type="ECO:0000313" key="2">
    <source>
        <dbReference type="EMBL" id="VAW14842.1"/>
    </source>
</evidence>